<dbReference type="GO" id="GO:0005886">
    <property type="term" value="C:plasma membrane"/>
    <property type="evidence" value="ECO:0007669"/>
    <property type="project" value="UniProtKB-SubCell"/>
</dbReference>
<keyword evidence="1" id="KW-0472">Membrane</keyword>
<dbReference type="NCBIfam" id="TIGR00278">
    <property type="entry name" value="membrane protein insertion efficiency factor YidD"/>
    <property type="match status" value="1"/>
</dbReference>
<evidence type="ECO:0000256" key="1">
    <source>
        <dbReference type="HAMAP-Rule" id="MF_00386"/>
    </source>
</evidence>
<dbReference type="RefSeq" id="WP_036319589.1">
    <property type="nucleotide sequence ID" value="NZ_JWSZ01000010.1"/>
</dbReference>
<comment type="similarity">
    <text evidence="1">Belongs to the UPF0161 family.</text>
</comment>
<gene>
    <name evidence="2" type="ORF">RM52_07750</name>
</gene>
<comment type="function">
    <text evidence="1">Could be involved in insertion of integral membrane proteins into the membrane.</text>
</comment>
<dbReference type="SMART" id="SM01234">
    <property type="entry name" value="Haemolytic"/>
    <property type="match status" value="1"/>
</dbReference>
<dbReference type="Proteomes" id="UP000031202">
    <property type="component" value="Unassembled WGS sequence"/>
</dbReference>
<dbReference type="InterPro" id="IPR002696">
    <property type="entry name" value="Membr_insert_effic_factor_YidD"/>
</dbReference>
<dbReference type="AlphaFoldDB" id="A0A0B4DUP0"/>
<proteinExistence type="inferred from homology"/>
<evidence type="ECO:0000313" key="3">
    <source>
        <dbReference type="Proteomes" id="UP000031202"/>
    </source>
</evidence>
<organism evidence="2 3">
    <name type="scientific">Microbacterium hominis</name>
    <dbReference type="NCBI Taxonomy" id="162426"/>
    <lineage>
        <taxon>Bacteria</taxon>
        <taxon>Bacillati</taxon>
        <taxon>Actinomycetota</taxon>
        <taxon>Actinomycetes</taxon>
        <taxon>Micrococcales</taxon>
        <taxon>Microbacteriaceae</taxon>
        <taxon>Microbacterium</taxon>
    </lineage>
</organism>
<dbReference type="PANTHER" id="PTHR33383">
    <property type="entry name" value="MEMBRANE PROTEIN INSERTION EFFICIENCY FACTOR-RELATED"/>
    <property type="match status" value="1"/>
</dbReference>
<evidence type="ECO:0000313" key="2">
    <source>
        <dbReference type="EMBL" id="KIC57963.1"/>
    </source>
</evidence>
<dbReference type="Pfam" id="PF01809">
    <property type="entry name" value="YidD"/>
    <property type="match status" value="1"/>
</dbReference>
<name>A0A0B4DUP0_9MICO</name>
<dbReference type="HAMAP" id="MF_00386">
    <property type="entry name" value="UPF0161_YidD"/>
    <property type="match status" value="1"/>
</dbReference>
<sequence>MSDATGRRVSTTTLPSYSLGTGHLTASGVLSSIPLLPRNAGLLVLHGYRATISHLYGDVCKYYPSCSAYAVGAVQQHGLVKGSALTAARLARCHPWARGGIDDVPLHENFRHELTRFGFVVPSTGEASPDASPRKD</sequence>
<accession>A0A0B4DUP0</accession>
<keyword evidence="1" id="KW-1003">Cell membrane</keyword>
<protein>
    <recommendedName>
        <fullName evidence="1">Putative membrane protein insertion efficiency factor</fullName>
    </recommendedName>
</protein>
<reference evidence="2 3" key="1">
    <citation type="submission" date="2014-12" db="EMBL/GenBank/DDBJ databases">
        <title>Genome sequencing of Microbacterium hominis TPW29.</title>
        <authorList>
            <person name="Tan P.W."/>
            <person name="Chan K.-G."/>
        </authorList>
    </citation>
    <scope>NUCLEOTIDE SEQUENCE [LARGE SCALE GENOMIC DNA]</scope>
    <source>
        <strain evidence="2 3">TPW29</strain>
    </source>
</reference>
<dbReference type="EMBL" id="JWSZ01000010">
    <property type="protein sequence ID" value="KIC57963.1"/>
    <property type="molecule type" value="Genomic_DNA"/>
</dbReference>
<comment type="caution">
    <text evidence="2">The sequence shown here is derived from an EMBL/GenBank/DDBJ whole genome shotgun (WGS) entry which is preliminary data.</text>
</comment>
<comment type="subcellular location">
    <subcellularLocation>
        <location evidence="1">Cell membrane</location>
        <topology evidence="1">Peripheral membrane protein</topology>
        <orientation evidence="1">Cytoplasmic side</orientation>
    </subcellularLocation>
</comment>
<dbReference type="PANTHER" id="PTHR33383:SF1">
    <property type="entry name" value="MEMBRANE PROTEIN INSERTION EFFICIENCY FACTOR-RELATED"/>
    <property type="match status" value="1"/>
</dbReference>